<dbReference type="STRING" id="869212.Turpa_0065"/>
<dbReference type="AlphaFoldDB" id="I4B0C1"/>
<dbReference type="EMBL" id="CP002959">
    <property type="protein sequence ID" value="AFM10728.1"/>
    <property type="molecule type" value="Genomic_DNA"/>
</dbReference>
<keyword evidence="2" id="KW-1185">Reference proteome</keyword>
<proteinExistence type="predicted"/>
<reference evidence="1 2" key="1">
    <citation type="submission" date="2012-06" db="EMBL/GenBank/DDBJ databases">
        <title>The complete chromosome of genome of Turneriella parva DSM 21527.</title>
        <authorList>
            <consortium name="US DOE Joint Genome Institute (JGI-PGF)"/>
            <person name="Lucas S."/>
            <person name="Han J."/>
            <person name="Lapidus A."/>
            <person name="Bruce D."/>
            <person name="Goodwin L."/>
            <person name="Pitluck S."/>
            <person name="Peters L."/>
            <person name="Kyrpides N."/>
            <person name="Mavromatis K."/>
            <person name="Ivanova N."/>
            <person name="Mikhailova N."/>
            <person name="Chertkov O."/>
            <person name="Detter J.C."/>
            <person name="Tapia R."/>
            <person name="Han C."/>
            <person name="Land M."/>
            <person name="Hauser L."/>
            <person name="Markowitz V."/>
            <person name="Cheng J.-F."/>
            <person name="Hugenholtz P."/>
            <person name="Woyke T."/>
            <person name="Wu D."/>
            <person name="Gronow S."/>
            <person name="Wellnitz S."/>
            <person name="Brambilla E."/>
            <person name="Klenk H.-P."/>
            <person name="Eisen J.A."/>
        </authorList>
    </citation>
    <scope>NUCLEOTIDE SEQUENCE [LARGE SCALE GENOMIC DNA]</scope>
    <source>
        <strain evidence="2">ATCC BAA-1111 / DSM 21527 / NCTC 11395 / H</strain>
    </source>
</reference>
<dbReference type="Proteomes" id="UP000006048">
    <property type="component" value="Chromosome"/>
</dbReference>
<evidence type="ECO:0000313" key="1">
    <source>
        <dbReference type="EMBL" id="AFM10728.1"/>
    </source>
</evidence>
<dbReference type="Pfam" id="PF07505">
    <property type="entry name" value="DUF5131"/>
    <property type="match status" value="1"/>
</dbReference>
<dbReference type="InterPro" id="IPR011101">
    <property type="entry name" value="DUF5131"/>
</dbReference>
<evidence type="ECO:0000313" key="2">
    <source>
        <dbReference type="Proteomes" id="UP000006048"/>
    </source>
</evidence>
<dbReference type="KEGG" id="tpx:Turpa_0065"/>
<gene>
    <name evidence="1" type="ordered locus">Turpa_0065</name>
</gene>
<dbReference type="HOGENOM" id="CLU_908942_0_0_12"/>
<name>I4B0C1_TURPD</name>
<accession>I4B0C1</accession>
<protein>
    <submittedName>
        <fullName evidence="1">Gp37Gp68 family protein</fullName>
    </submittedName>
</protein>
<organism evidence="1 2">
    <name type="scientific">Turneriella parva (strain ATCC BAA-1111 / DSM 21527 / NCTC 11395 / H)</name>
    <name type="common">Leptospira parva</name>
    <dbReference type="NCBI Taxonomy" id="869212"/>
    <lineage>
        <taxon>Bacteria</taxon>
        <taxon>Pseudomonadati</taxon>
        <taxon>Spirochaetota</taxon>
        <taxon>Spirochaetia</taxon>
        <taxon>Leptospirales</taxon>
        <taxon>Leptospiraceae</taxon>
        <taxon>Turneriella</taxon>
    </lineage>
</organism>
<sequence length="306" mass="35040">MKISKGVYSNGFKVTAEMDRLFDPFNLKGRAVIFLSSMGDLFHMEMQKAFTLSGKLIEGGKIALEFIQLVFLVMVSNLQHIFMVLTKRPHIWLKIADKLQISDNIWPGTSVESPEWYSRIETLKKIPGNGRKFLSLEPAIADYDGLEEHVDDGQISLIIMGGESYDTRPETWVDAKIRRGEIREAMREAAIAEEIGLRSSRQMSVKSAIAVKEICKRQGICFFFKQYSYQGSHKQHRLLPDVTVEEYEQILAQNGWAHSTINEQIELIGSNPELFRAKKFSEFPEPALSIMKEWKPEVFEDEEQDG</sequence>